<dbReference type="EMBL" id="JAHQCS010000162">
    <property type="protein sequence ID" value="MBU9714057.1"/>
    <property type="molecule type" value="Genomic_DNA"/>
</dbReference>
<dbReference type="Proteomes" id="UP000784880">
    <property type="component" value="Unassembled WGS sequence"/>
</dbReference>
<sequence length="119" mass="13274">MKSLYLEKGLLYTEMSIIYNGQTLTLRRVLVNTTSLKSGISVKLAKDIGLISSECNTFSFPMERKLDYVSVGPLKVKDFKVEIDDYRKEVDGVIGLDFLKKVGAKINLDSMTLSGSRVS</sequence>
<name>A0ABS6JK74_9BACI</name>
<keyword evidence="2" id="KW-1185">Reference proteome</keyword>
<proteinExistence type="predicted"/>
<accession>A0ABS6JK74</accession>
<evidence type="ECO:0000313" key="2">
    <source>
        <dbReference type="Proteomes" id="UP000784880"/>
    </source>
</evidence>
<dbReference type="RefSeq" id="WP_217068364.1">
    <property type="nucleotide sequence ID" value="NZ_JAHQCS010000162.1"/>
</dbReference>
<evidence type="ECO:0000313" key="1">
    <source>
        <dbReference type="EMBL" id="MBU9714057.1"/>
    </source>
</evidence>
<protein>
    <submittedName>
        <fullName evidence="1">Uncharacterized protein</fullName>
    </submittedName>
</protein>
<gene>
    <name evidence="1" type="ORF">KS419_20180</name>
</gene>
<reference evidence="1 2" key="1">
    <citation type="submission" date="2021-06" db="EMBL/GenBank/DDBJ databases">
        <title>Bacillus sp. RD4P76, an endophyte from a halophyte.</title>
        <authorList>
            <person name="Sun J.-Q."/>
        </authorList>
    </citation>
    <scope>NUCLEOTIDE SEQUENCE [LARGE SCALE GENOMIC DNA]</scope>
    <source>
        <strain evidence="1 2">CGMCC 1.15917</strain>
    </source>
</reference>
<comment type="caution">
    <text evidence="1">The sequence shown here is derived from an EMBL/GenBank/DDBJ whole genome shotgun (WGS) entry which is preliminary data.</text>
</comment>
<organism evidence="1 2">
    <name type="scientific">Evansella tamaricis</name>
    <dbReference type="NCBI Taxonomy" id="2069301"/>
    <lineage>
        <taxon>Bacteria</taxon>
        <taxon>Bacillati</taxon>
        <taxon>Bacillota</taxon>
        <taxon>Bacilli</taxon>
        <taxon>Bacillales</taxon>
        <taxon>Bacillaceae</taxon>
        <taxon>Evansella</taxon>
    </lineage>
</organism>